<dbReference type="EMBL" id="BMHV01000010">
    <property type="protein sequence ID" value="GGF63195.1"/>
    <property type="molecule type" value="Genomic_DNA"/>
</dbReference>
<sequence length="215" mass="24452">MPLLYRFFLTCLFFTLAHTTAKAHPHSWIDLETSLIFDDQGHVIGLWQGWLFDDFYSAFTLEGMVADKNGKYDQKALDSLAETNLKNLSEYSYFTFIHKDGEQAAYQPVQDYKTFVENNRLWMEFSVMLQEPIDPKAHKVDYAVYDPTYYVEILHTTTGDPVQLSGKGALGCSYRLNNPEPPKEMSLMAAAMDKSESAGDGIGIYFAQHVEISCP</sequence>
<feature type="signal peptide" evidence="1">
    <location>
        <begin position="1"/>
        <end position="23"/>
    </location>
</feature>
<proteinExistence type="predicted"/>
<gene>
    <name evidence="2" type="ORF">GCM10011332_16410</name>
</gene>
<evidence type="ECO:0000313" key="2">
    <source>
        <dbReference type="EMBL" id="GGF63195.1"/>
    </source>
</evidence>
<dbReference type="AlphaFoldDB" id="A0A917BZF4"/>
<accession>A0A917BZF4</accession>
<comment type="caution">
    <text evidence="2">The sequence shown here is derived from an EMBL/GenBank/DDBJ whole genome shotgun (WGS) entry which is preliminary data.</text>
</comment>
<keyword evidence="1" id="KW-0732">Signal</keyword>
<dbReference type="Proteomes" id="UP000632498">
    <property type="component" value="Unassembled WGS sequence"/>
</dbReference>
<feature type="chain" id="PRO_5036825521" evidence="1">
    <location>
        <begin position="24"/>
        <end position="215"/>
    </location>
</feature>
<name>A0A917BZF4_9PROT</name>
<evidence type="ECO:0000313" key="3">
    <source>
        <dbReference type="Proteomes" id="UP000632498"/>
    </source>
</evidence>
<reference evidence="2" key="1">
    <citation type="journal article" date="2014" name="Int. J. Syst. Evol. Microbiol.">
        <title>Complete genome sequence of Corynebacterium casei LMG S-19264T (=DSM 44701T), isolated from a smear-ripened cheese.</title>
        <authorList>
            <consortium name="US DOE Joint Genome Institute (JGI-PGF)"/>
            <person name="Walter F."/>
            <person name="Albersmeier A."/>
            <person name="Kalinowski J."/>
            <person name="Ruckert C."/>
        </authorList>
    </citation>
    <scope>NUCLEOTIDE SEQUENCE</scope>
    <source>
        <strain evidence="2">CGMCC 1.15254</strain>
    </source>
</reference>
<dbReference type="InterPro" id="IPR010412">
    <property type="entry name" value="DUF1007"/>
</dbReference>
<dbReference type="RefSeq" id="WP_188663738.1">
    <property type="nucleotide sequence ID" value="NZ_BMHV01000010.1"/>
</dbReference>
<evidence type="ECO:0000256" key="1">
    <source>
        <dbReference type="SAM" id="SignalP"/>
    </source>
</evidence>
<protein>
    <submittedName>
        <fullName evidence="2">ABC transporter substrate-binding protein</fullName>
    </submittedName>
</protein>
<dbReference type="Pfam" id="PF06226">
    <property type="entry name" value="DUF1007"/>
    <property type="match status" value="1"/>
</dbReference>
<organism evidence="2 3">
    <name type="scientific">Terasakiella brassicae</name>
    <dbReference type="NCBI Taxonomy" id="1634917"/>
    <lineage>
        <taxon>Bacteria</taxon>
        <taxon>Pseudomonadati</taxon>
        <taxon>Pseudomonadota</taxon>
        <taxon>Alphaproteobacteria</taxon>
        <taxon>Rhodospirillales</taxon>
        <taxon>Terasakiellaceae</taxon>
        <taxon>Terasakiella</taxon>
    </lineage>
</organism>
<keyword evidence="3" id="KW-1185">Reference proteome</keyword>
<reference evidence="2" key="2">
    <citation type="submission" date="2020-09" db="EMBL/GenBank/DDBJ databases">
        <authorList>
            <person name="Sun Q."/>
            <person name="Zhou Y."/>
        </authorList>
    </citation>
    <scope>NUCLEOTIDE SEQUENCE</scope>
    <source>
        <strain evidence="2">CGMCC 1.15254</strain>
    </source>
</reference>